<evidence type="ECO:0000256" key="1">
    <source>
        <dbReference type="SAM" id="MobiDB-lite"/>
    </source>
</evidence>
<evidence type="ECO:0000313" key="3">
    <source>
        <dbReference type="Proteomes" id="UP000758155"/>
    </source>
</evidence>
<organism evidence="2 3">
    <name type="scientific">Didymella heteroderae</name>
    <dbReference type="NCBI Taxonomy" id="1769908"/>
    <lineage>
        <taxon>Eukaryota</taxon>
        <taxon>Fungi</taxon>
        <taxon>Dikarya</taxon>
        <taxon>Ascomycota</taxon>
        <taxon>Pezizomycotina</taxon>
        <taxon>Dothideomycetes</taxon>
        <taxon>Pleosporomycetidae</taxon>
        <taxon>Pleosporales</taxon>
        <taxon>Pleosporineae</taxon>
        <taxon>Didymellaceae</taxon>
        <taxon>Didymella</taxon>
    </lineage>
</organism>
<feature type="compositionally biased region" description="Acidic residues" evidence="1">
    <location>
        <begin position="141"/>
        <end position="150"/>
    </location>
</feature>
<protein>
    <submittedName>
        <fullName evidence="2">Uncharacterized protein</fullName>
    </submittedName>
</protein>
<feature type="compositionally biased region" description="Basic and acidic residues" evidence="1">
    <location>
        <begin position="65"/>
        <end position="86"/>
    </location>
</feature>
<gene>
    <name evidence="2" type="ORF">E8E12_003045</name>
</gene>
<comment type="caution">
    <text evidence="2">The sequence shown here is derived from an EMBL/GenBank/DDBJ whole genome shotgun (WGS) entry which is preliminary data.</text>
</comment>
<dbReference type="OrthoDB" id="5389296at2759"/>
<reference evidence="2" key="1">
    <citation type="submission" date="2019-04" db="EMBL/GenBank/DDBJ databases">
        <title>Sequencing of skin fungus with MAO and IRED activity.</title>
        <authorList>
            <person name="Marsaioli A.J."/>
            <person name="Bonatto J.M.C."/>
            <person name="Reis Junior O."/>
        </authorList>
    </citation>
    <scope>NUCLEOTIDE SEQUENCE</scope>
    <source>
        <strain evidence="2">28M1</strain>
    </source>
</reference>
<accession>A0A9P4WKL5</accession>
<dbReference type="EMBL" id="SWKV01000059">
    <property type="protein sequence ID" value="KAF3035299.1"/>
    <property type="molecule type" value="Genomic_DNA"/>
</dbReference>
<feature type="region of interest" description="Disordered" evidence="1">
    <location>
        <begin position="1"/>
        <end position="179"/>
    </location>
</feature>
<proteinExistence type="predicted"/>
<dbReference type="AlphaFoldDB" id="A0A9P4WKL5"/>
<keyword evidence="3" id="KW-1185">Reference proteome</keyword>
<dbReference type="Proteomes" id="UP000758155">
    <property type="component" value="Unassembled WGS sequence"/>
</dbReference>
<name>A0A9P4WKL5_9PLEO</name>
<sequence>MPPHKPSPHRFIAPAPAAQTPNPKPKPKPRPPSTLRHARSAQPGVLQVKKIAPAKRFVLAPTQQHGREREGDGAAPRADRVADRVESPPSSVPGHDVTPRPRAGRLASVESIEEPASSASRAVDENEEGDGRNVVQTIEHGDDEDEDEMLFETPRASKRRRTSPPSPTTHRAALGAGSHRFRVPQTPAASLAAAASNAPATPAAASVSVNTNTTTASRPHFLIPAPRSPDKPCVPLPEIFSPSRKAQKYIPAGLASSVQAWIIEAAQQGPGAGIVWGREREDGVRIKIKVSDLGEREEVECWPGGTTFLLGETEPGMYNASRAEGLGEDQGIRLLLAGHGGLRGAAGVKIRVGSVIGVREPTWELDVGGEKWTVGVDWLVLH</sequence>
<evidence type="ECO:0000313" key="2">
    <source>
        <dbReference type="EMBL" id="KAF3035299.1"/>
    </source>
</evidence>